<reference evidence="2 3" key="1">
    <citation type="submission" date="2020-12" db="EMBL/GenBank/DDBJ databases">
        <title>Brachybacterium sp. MASK1Z-5, whole genome shotgun sequence.</title>
        <authorList>
            <person name="Tuo L."/>
        </authorList>
    </citation>
    <scope>NUCLEOTIDE SEQUENCE [LARGE SCALE GENOMIC DNA]</scope>
    <source>
        <strain evidence="2 3">MASK1Z-5</strain>
    </source>
</reference>
<gene>
    <name evidence="2" type="ORF">I8D64_11085</name>
</gene>
<keyword evidence="1" id="KW-0812">Transmembrane</keyword>
<evidence type="ECO:0000256" key="1">
    <source>
        <dbReference type="SAM" id="Phobius"/>
    </source>
</evidence>
<dbReference type="EMBL" id="JAEDAJ010000006">
    <property type="protein sequence ID" value="MBK0331945.1"/>
    <property type="molecule type" value="Genomic_DNA"/>
</dbReference>
<evidence type="ECO:0000313" key="2">
    <source>
        <dbReference type="EMBL" id="MBK0331945.1"/>
    </source>
</evidence>
<dbReference type="Proteomes" id="UP000612352">
    <property type="component" value="Unassembled WGS sequence"/>
</dbReference>
<dbReference type="RefSeq" id="WP_200502752.1">
    <property type="nucleotide sequence ID" value="NZ_JAEDAJ010000006.1"/>
</dbReference>
<keyword evidence="1" id="KW-1133">Transmembrane helix</keyword>
<feature type="transmembrane region" description="Helical" evidence="1">
    <location>
        <begin position="40"/>
        <end position="63"/>
    </location>
</feature>
<keyword evidence="3" id="KW-1185">Reference proteome</keyword>
<feature type="transmembrane region" description="Helical" evidence="1">
    <location>
        <begin position="116"/>
        <end position="145"/>
    </location>
</feature>
<feature type="transmembrane region" description="Helical" evidence="1">
    <location>
        <begin position="165"/>
        <end position="183"/>
    </location>
</feature>
<keyword evidence="1" id="KW-0472">Membrane</keyword>
<organism evidence="2 3">
    <name type="scientific">Brachybacterium halotolerans</name>
    <dbReference type="NCBI Taxonomy" id="2795215"/>
    <lineage>
        <taxon>Bacteria</taxon>
        <taxon>Bacillati</taxon>
        <taxon>Actinomycetota</taxon>
        <taxon>Actinomycetes</taxon>
        <taxon>Micrococcales</taxon>
        <taxon>Dermabacteraceae</taxon>
        <taxon>Brachybacterium</taxon>
    </lineage>
</organism>
<protein>
    <recommendedName>
        <fullName evidence="4">ABC transporter permease</fullName>
    </recommendedName>
</protein>
<sequence>MTTASSALATTGTSAGASGPGTFRPLLDLRQVLDTLAMRILLIVSAVAVLGMALLSTTLQPLLLEDSPVIAYGGIIAVGLVLGVVLPVLTVLTVVGEWPGAIQQTFLQRPRRTGVLLSKIVAALIIALVVTAIGLGAALGLASLVGGISGDGSTFENVGSTLRSTGLELLLGTLFAAACAALLQGTALAMVISVVLPFVVTVATSMVAVLGSETVAEVMRYVDLTSSADTLARGDVTVSAIGAIVLLILIPLVAGGVRWARREIG</sequence>
<comment type="caution">
    <text evidence="2">The sequence shown here is derived from an EMBL/GenBank/DDBJ whole genome shotgun (WGS) entry which is preliminary data.</text>
</comment>
<evidence type="ECO:0000313" key="3">
    <source>
        <dbReference type="Proteomes" id="UP000612352"/>
    </source>
</evidence>
<name>A0ABS1BD81_9MICO</name>
<proteinExistence type="predicted"/>
<feature type="transmembrane region" description="Helical" evidence="1">
    <location>
        <begin position="69"/>
        <end position="95"/>
    </location>
</feature>
<evidence type="ECO:0008006" key="4">
    <source>
        <dbReference type="Google" id="ProtNLM"/>
    </source>
</evidence>
<feature type="transmembrane region" description="Helical" evidence="1">
    <location>
        <begin position="236"/>
        <end position="260"/>
    </location>
</feature>
<feature type="transmembrane region" description="Helical" evidence="1">
    <location>
        <begin position="190"/>
        <end position="211"/>
    </location>
</feature>
<accession>A0ABS1BD81</accession>